<evidence type="ECO:0000313" key="2">
    <source>
        <dbReference type="EMBL" id="EOY14064.1"/>
    </source>
</evidence>
<accession>A0A061FHW2</accession>
<dbReference type="InParanoid" id="A0A061FHW2"/>
<dbReference type="Proteomes" id="UP000026915">
    <property type="component" value="Chromosome 7"/>
</dbReference>
<proteinExistence type="predicted"/>
<feature type="compositionally biased region" description="Low complexity" evidence="1">
    <location>
        <begin position="65"/>
        <end position="76"/>
    </location>
</feature>
<dbReference type="HOGENOM" id="CLU_2659521_0_0_1"/>
<reference evidence="2 3" key="1">
    <citation type="journal article" date="2013" name="Genome Biol.">
        <title>The genome sequence of the most widely cultivated cacao type and its use to identify candidate genes regulating pod color.</title>
        <authorList>
            <person name="Motamayor J.C."/>
            <person name="Mockaitis K."/>
            <person name="Schmutz J."/>
            <person name="Haiminen N."/>
            <person name="Iii D.L."/>
            <person name="Cornejo O."/>
            <person name="Findley S.D."/>
            <person name="Zheng P."/>
            <person name="Utro F."/>
            <person name="Royaert S."/>
            <person name="Saski C."/>
            <person name="Jenkins J."/>
            <person name="Podicheti R."/>
            <person name="Zhao M."/>
            <person name="Scheffler B.E."/>
            <person name="Stack J.C."/>
            <person name="Feltus F.A."/>
            <person name="Mustiga G.M."/>
            <person name="Amores F."/>
            <person name="Phillips W."/>
            <person name="Marelli J.P."/>
            <person name="May G.D."/>
            <person name="Shapiro H."/>
            <person name="Ma J."/>
            <person name="Bustamante C.D."/>
            <person name="Schnell R.J."/>
            <person name="Main D."/>
            <person name="Gilbert D."/>
            <person name="Parida L."/>
            <person name="Kuhn D.N."/>
        </authorList>
    </citation>
    <scope>NUCLEOTIDE SEQUENCE [LARGE SCALE GENOMIC DNA]</scope>
    <source>
        <strain evidence="3">cv. Matina 1-6</strain>
    </source>
</reference>
<keyword evidence="3" id="KW-1185">Reference proteome</keyword>
<name>A0A061FHW2_THECC</name>
<feature type="compositionally biased region" description="Polar residues" evidence="1">
    <location>
        <begin position="44"/>
        <end position="56"/>
    </location>
</feature>
<dbReference type="Gramene" id="EOY14064">
    <property type="protein sequence ID" value="EOY14064"/>
    <property type="gene ID" value="TCM_033240"/>
</dbReference>
<sequence length="76" mass="8484">MTEKKPSVEEMFIQFMARIDTLIHNQTASLRNLETQVGQLTNSINNIPQGTLPSESKPNHRREAVTTQTQGSVTST</sequence>
<evidence type="ECO:0000256" key="1">
    <source>
        <dbReference type="SAM" id="MobiDB-lite"/>
    </source>
</evidence>
<organism evidence="2 3">
    <name type="scientific">Theobroma cacao</name>
    <name type="common">Cacao</name>
    <name type="synonym">Cocoa</name>
    <dbReference type="NCBI Taxonomy" id="3641"/>
    <lineage>
        <taxon>Eukaryota</taxon>
        <taxon>Viridiplantae</taxon>
        <taxon>Streptophyta</taxon>
        <taxon>Embryophyta</taxon>
        <taxon>Tracheophyta</taxon>
        <taxon>Spermatophyta</taxon>
        <taxon>Magnoliopsida</taxon>
        <taxon>eudicotyledons</taxon>
        <taxon>Gunneridae</taxon>
        <taxon>Pentapetalae</taxon>
        <taxon>rosids</taxon>
        <taxon>malvids</taxon>
        <taxon>Malvales</taxon>
        <taxon>Malvaceae</taxon>
        <taxon>Byttnerioideae</taxon>
        <taxon>Theobroma</taxon>
    </lineage>
</organism>
<dbReference type="EMBL" id="CM001885">
    <property type="protein sequence ID" value="EOY14064.1"/>
    <property type="molecule type" value="Genomic_DNA"/>
</dbReference>
<evidence type="ECO:0000313" key="3">
    <source>
        <dbReference type="Proteomes" id="UP000026915"/>
    </source>
</evidence>
<feature type="region of interest" description="Disordered" evidence="1">
    <location>
        <begin position="44"/>
        <end position="76"/>
    </location>
</feature>
<protein>
    <submittedName>
        <fullName evidence="2">Uncharacterized protein</fullName>
    </submittedName>
</protein>
<dbReference type="AlphaFoldDB" id="A0A061FHW2"/>
<gene>
    <name evidence="2" type="ORF">TCM_033240</name>
</gene>